<feature type="domain" description="Peptidase C39" evidence="13">
    <location>
        <begin position="7"/>
        <end position="130"/>
    </location>
</feature>
<dbReference type="GO" id="GO:0006508">
    <property type="term" value="P:proteolysis"/>
    <property type="evidence" value="ECO:0007669"/>
    <property type="project" value="InterPro"/>
</dbReference>
<evidence type="ECO:0000256" key="4">
    <source>
        <dbReference type="ARBA" id="ARBA00022692"/>
    </source>
</evidence>
<name>A0A1D2QTU1_9GAMM</name>
<sequence length="715" mass="78476">MNVDVDQPKGFHDPLLSCLLLITKLENTPCSETSLIAGLPLVDEKLTPELFVRASKRAGLNAKVVEKPLNNIPDIVLPATLILKRNRAVILLSYDLEQGKAQILESKTGIEKVVALDALAQAYAGYAIYTRPAYHLDDDVASEVHSINSNKDHWFWSVMRSSWRIYRDVLLSAFFISIFAVATPLFVMNVYDRVVPNNAIETLWVLAIGVLIVYVFDAILKGLRGYFIEVAGKKSDILLSSFLFERVLGSRYSERPASVGAFTSQFKEFDTVRNFYTTSTIAAFVDMPFVIVFIVLIFYIGGLLAVVPFISLLLILGYGLMMRGSIQHAVEQTFASGAQKNATLVESMVGLETVKTLGAEGAVQRLWEQSVGHLSHWSQKMRMYTLSVNIFSGTVQQVANVVIVILGVYLISEREMTMGALIASVMLTSRALAPIAQVAGLLVTYDQTKTALEALNSLVEKTQERDPKKPFIKRPSFSGSIQFKNVTFAYPGEEYNVLNDVAFAINPGERVGLIGRIGSGKSTIHKLILGLYKPDSGSILIDGIDSQQIDPADLRRHIGYMPQEVTLFAGSVKSNIMYGSPHVEDEDILRASELSGVKEFVDHHPLGFDRAVGERGQALSGGQRQSVGMARAMLHDVPMYLYDEPTSGMDNTTETIVTGRLAQAVKGKTLILVTHKASLLAMVDRLIVLDSGKIIADGAKGPVLEALQKGQLRVS</sequence>
<dbReference type="PROSITE" id="PS50929">
    <property type="entry name" value="ABC_TM1F"/>
    <property type="match status" value="1"/>
</dbReference>
<dbReference type="CDD" id="cd18587">
    <property type="entry name" value="ABC_6TM_LapB_like"/>
    <property type="match status" value="1"/>
</dbReference>
<keyword evidence="4 10" id="KW-0812">Transmembrane</keyword>
<keyword evidence="6" id="KW-0378">Hydrolase</keyword>
<dbReference type="AlphaFoldDB" id="A0A1D2QTU1"/>
<evidence type="ECO:0000256" key="2">
    <source>
        <dbReference type="ARBA" id="ARBA00022448"/>
    </source>
</evidence>
<feature type="transmembrane region" description="Helical" evidence="10">
    <location>
        <begin position="388"/>
        <end position="412"/>
    </location>
</feature>
<dbReference type="STRING" id="62101.AB835_00860"/>
<keyword evidence="9 10" id="KW-0472">Membrane</keyword>
<keyword evidence="3" id="KW-1003">Cell membrane</keyword>
<evidence type="ECO:0000256" key="10">
    <source>
        <dbReference type="SAM" id="Phobius"/>
    </source>
</evidence>
<dbReference type="FunFam" id="3.40.50.300:FF:000299">
    <property type="entry name" value="ABC transporter ATP-binding protein/permease"/>
    <property type="match status" value="1"/>
</dbReference>
<dbReference type="GO" id="GO:0005524">
    <property type="term" value="F:ATP binding"/>
    <property type="evidence" value="ECO:0007669"/>
    <property type="project" value="UniProtKB-KW"/>
</dbReference>
<evidence type="ECO:0000256" key="7">
    <source>
        <dbReference type="ARBA" id="ARBA00022840"/>
    </source>
</evidence>
<evidence type="ECO:0000259" key="13">
    <source>
        <dbReference type="PROSITE" id="PS50990"/>
    </source>
</evidence>
<dbReference type="GO" id="GO:0016887">
    <property type="term" value="F:ATP hydrolysis activity"/>
    <property type="evidence" value="ECO:0007669"/>
    <property type="project" value="InterPro"/>
</dbReference>
<keyword evidence="7" id="KW-0067">ATP-binding</keyword>
<dbReference type="Pfam" id="PF00664">
    <property type="entry name" value="ABC_membrane"/>
    <property type="match status" value="1"/>
</dbReference>
<dbReference type="GO" id="GO:0015421">
    <property type="term" value="F:ABC-type oligopeptide transporter activity"/>
    <property type="evidence" value="ECO:0007669"/>
    <property type="project" value="TreeGrafter"/>
</dbReference>
<dbReference type="Gene3D" id="1.20.1560.10">
    <property type="entry name" value="ABC transporter type 1, transmembrane domain"/>
    <property type="match status" value="1"/>
</dbReference>
<dbReference type="NCBIfam" id="TIGR03375">
    <property type="entry name" value="type_I_sec_LssB"/>
    <property type="match status" value="1"/>
</dbReference>
<dbReference type="Pfam" id="PF00005">
    <property type="entry name" value="ABC_tran"/>
    <property type="match status" value="1"/>
</dbReference>
<feature type="transmembrane region" description="Helical" evidence="10">
    <location>
        <begin position="169"/>
        <end position="191"/>
    </location>
</feature>
<evidence type="ECO:0000256" key="6">
    <source>
        <dbReference type="ARBA" id="ARBA00022801"/>
    </source>
</evidence>
<dbReference type="GO" id="GO:0008233">
    <property type="term" value="F:peptidase activity"/>
    <property type="evidence" value="ECO:0007669"/>
    <property type="project" value="InterPro"/>
</dbReference>
<dbReference type="PROSITE" id="PS50893">
    <property type="entry name" value="ABC_TRANSPORTER_2"/>
    <property type="match status" value="1"/>
</dbReference>
<gene>
    <name evidence="14" type="ORF">AB835_00860</name>
</gene>
<dbReference type="CDD" id="cd03245">
    <property type="entry name" value="ABCC_bacteriocin_exporters"/>
    <property type="match status" value="1"/>
</dbReference>
<comment type="caution">
    <text evidence="14">The sequence shown here is derived from an EMBL/GenBank/DDBJ whole genome shotgun (WGS) entry which is preliminary data.</text>
</comment>
<dbReference type="InterPro" id="IPR036640">
    <property type="entry name" value="ABC1_TM_sf"/>
</dbReference>
<protein>
    <submittedName>
        <fullName evidence="14">ABC transporter</fullName>
    </submittedName>
</protein>
<dbReference type="InterPro" id="IPR003593">
    <property type="entry name" value="AAA+_ATPase"/>
</dbReference>
<reference evidence="14 15" key="1">
    <citation type="journal article" date="2016" name="Appl. Environ. Microbiol.">
        <title>Lack of Overt Genome Reduction in the Bryostatin-Producing Bryozoan Symbiont "Candidatus Endobugula sertula".</title>
        <authorList>
            <person name="Miller I.J."/>
            <person name="Vanee N."/>
            <person name="Fong S.S."/>
            <person name="Lim-Fong G.E."/>
            <person name="Kwan J.C."/>
        </authorList>
    </citation>
    <scope>NUCLEOTIDE SEQUENCE [LARGE SCALE GENOMIC DNA]</scope>
    <source>
        <strain evidence="14">AB1-4</strain>
    </source>
</reference>
<evidence type="ECO:0000313" key="14">
    <source>
        <dbReference type="EMBL" id="ODS24964.1"/>
    </source>
</evidence>
<dbReference type="GO" id="GO:0005886">
    <property type="term" value="C:plasma membrane"/>
    <property type="evidence" value="ECO:0007669"/>
    <property type="project" value="UniProtKB-SubCell"/>
</dbReference>
<feature type="transmembrane region" description="Helical" evidence="10">
    <location>
        <begin position="275"/>
        <end position="297"/>
    </location>
</feature>
<dbReference type="InterPro" id="IPR017750">
    <property type="entry name" value="ATPase_T1SS"/>
</dbReference>
<evidence type="ECO:0000259" key="12">
    <source>
        <dbReference type="PROSITE" id="PS50929"/>
    </source>
</evidence>
<accession>A0A1D2QTU1</accession>
<keyword evidence="5" id="KW-0547">Nucleotide-binding</keyword>
<feature type="domain" description="ABC transporter" evidence="11">
    <location>
        <begin position="481"/>
        <end position="714"/>
    </location>
</feature>
<dbReference type="PROSITE" id="PS50990">
    <property type="entry name" value="PEPTIDASE_C39"/>
    <property type="match status" value="1"/>
</dbReference>
<dbReference type="Proteomes" id="UP000242502">
    <property type="component" value="Unassembled WGS sequence"/>
</dbReference>
<dbReference type="InterPro" id="IPR011527">
    <property type="entry name" value="ABC1_TM_dom"/>
</dbReference>
<feature type="transmembrane region" description="Helical" evidence="10">
    <location>
        <begin position="303"/>
        <end position="321"/>
    </location>
</feature>
<dbReference type="InterPro" id="IPR005074">
    <property type="entry name" value="Peptidase_C39"/>
</dbReference>
<dbReference type="InterPro" id="IPR027417">
    <property type="entry name" value="P-loop_NTPase"/>
</dbReference>
<dbReference type="SUPFAM" id="SSF90123">
    <property type="entry name" value="ABC transporter transmembrane region"/>
    <property type="match status" value="1"/>
</dbReference>
<evidence type="ECO:0000256" key="5">
    <source>
        <dbReference type="ARBA" id="ARBA00022741"/>
    </source>
</evidence>
<feature type="domain" description="ABC transmembrane type-1" evidence="12">
    <location>
        <begin position="169"/>
        <end position="447"/>
    </location>
</feature>
<dbReference type="Gene3D" id="3.90.70.10">
    <property type="entry name" value="Cysteine proteinases"/>
    <property type="match status" value="1"/>
</dbReference>
<keyword evidence="2" id="KW-0813">Transport</keyword>
<evidence type="ECO:0000259" key="11">
    <source>
        <dbReference type="PROSITE" id="PS50893"/>
    </source>
</evidence>
<evidence type="ECO:0000256" key="8">
    <source>
        <dbReference type="ARBA" id="ARBA00022989"/>
    </source>
</evidence>
<proteinExistence type="predicted"/>
<evidence type="ECO:0000256" key="9">
    <source>
        <dbReference type="ARBA" id="ARBA00023136"/>
    </source>
</evidence>
<evidence type="ECO:0000313" key="15">
    <source>
        <dbReference type="Proteomes" id="UP000242502"/>
    </source>
</evidence>
<dbReference type="Gene3D" id="3.40.50.300">
    <property type="entry name" value="P-loop containing nucleotide triphosphate hydrolases"/>
    <property type="match status" value="1"/>
</dbReference>
<dbReference type="EMBL" id="MDLC01000003">
    <property type="protein sequence ID" value="ODS24964.1"/>
    <property type="molecule type" value="Genomic_DNA"/>
</dbReference>
<dbReference type="CDD" id="cd02421">
    <property type="entry name" value="Peptidase_C39_likeD"/>
    <property type="match status" value="1"/>
</dbReference>
<evidence type="ECO:0000256" key="3">
    <source>
        <dbReference type="ARBA" id="ARBA00022475"/>
    </source>
</evidence>
<keyword evidence="8 10" id="KW-1133">Transmembrane helix</keyword>
<dbReference type="SMART" id="SM00382">
    <property type="entry name" value="AAA"/>
    <property type="match status" value="1"/>
</dbReference>
<comment type="subcellular location">
    <subcellularLocation>
        <location evidence="1">Cell membrane</location>
        <topology evidence="1">Multi-pass membrane protein</topology>
    </subcellularLocation>
</comment>
<feature type="transmembrane region" description="Helical" evidence="10">
    <location>
        <begin position="203"/>
        <end position="220"/>
    </location>
</feature>
<dbReference type="InterPro" id="IPR003439">
    <property type="entry name" value="ABC_transporter-like_ATP-bd"/>
</dbReference>
<evidence type="ECO:0000256" key="1">
    <source>
        <dbReference type="ARBA" id="ARBA00004651"/>
    </source>
</evidence>
<dbReference type="InterPro" id="IPR039421">
    <property type="entry name" value="Type_1_exporter"/>
</dbReference>
<dbReference type="SUPFAM" id="SSF52540">
    <property type="entry name" value="P-loop containing nucleoside triphosphate hydrolases"/>
    <property type="match status" value="1"/>
</dbReference>
<dbReference type="PANTHER" id="PTHR43394:SF1">
    <property type="entry name" value="ATP-BINDING CASSETTE SUB-FAMILY B MEMBER 10, MITOCHONDRIAL"/>
    <property type="match status" value="1"/>
</dbReference>
<dbReference type="PANTHER" id="PTHR43394">
    <property type="entry name" value="ATP-DEPENDENT PERMEASE MDL1, MITOCHONDRIAL"/>
    <property type="match status" value="1"/>
</dbReference>
<organism evidence="14 15">
    <name type="scientific">Candidatus Endobugula sertula</name>
    <name type="common">Bugula neritina bacterial symbiont</name>
    <dbReference type="NCBI Taxonomy" id="62101"/>
    <lineage>
        <taxon>Bacteria</taxon>
        <taxon>Pseudomonadati</taxon>
        <taxon>Pseudomonadota</taxon>
        <taxon>Gammaproteobacteria</taxon>
        <taxon>Cellvibrionales</taxon>
        <taxon>Cellvibrionaceae</taxon>
        <taxon>Candidatus Endobugula</taxon>
    </lineage>
</organism>